<dbReference type="AlphaFoldDB" id="A0A0C9U1W5"/>
<dbReference type="SUPFAM" id="SSF48264">
    <property type="entry name" value="Cytochrome P450"/>
    <property type="match status" value="1"/>
</dbReference>
<dbReference type="Proteomes" id="UP000054279">
    <property type="component" value="Unassembled WGS sequence"/>
</dbReference>
<dbReference type="GO" id="GO:0016705">
    <property type="term" value="F:oxidoreductase activity, acting on paired donors, with incorporation or reduction of molecular oxygen"/>
    <property type="evidence" value="ECO:0007669"/>
    <property type="project" value="InterPro"/>
</dbReference>
<keyword evidence="12" id="KW-1185">Reference proteome</keyword>
<organism evidence="11 12">
    <name type="scientific">Sphaerobolus stellatus (strain SS14)</name>
    <dbReference type="NCBI Taxonomy" id="990650"/>
    <lineage>
        <taxon>Eukaryota</taxon>
        <taxon>Fungi</taxon>
        <taxon>Dikarya</taxon>
        <taxon>Basidiomycota</taxon>
        <taxon>Agaricomycotina</taxon>
        <taxon>Agaricomycetes</taxon>
        <taxon>Phallomycetidae</taxon>
        <taxon>Geastrales</taxon>
        <taxon>Sphaerobolaceae</taxon>
        <taxon>Sphaerobolus</taxon>
    </lineage>
</organism>
<evidence type="ECO:0000256" key="5">
    <source>
        <dbReference type="ARBA" id="ARBA00022723"/>
    </source>
</evidence>
<name>A0A0C9U1W5_SPHS4</name>
<comment type="pathway">
    <text evidence="2">Secondary metabolite biosynthesis.</text>
</comment>
<dbReference type="InterPro" id="IPR050364">
    <property type="entry name" value="Cytochrome_P450_fung"/>
</dbReference>
<gene>
    <name evidence="11" type="ORF">M422DRAFT_784656</name>
</gene>
<dbReference type="OrthoDB" id="2789670at2759"/>
<comment type="similarity">
    <text evidence="3 10">Belongs to the cytochrome P450 family.</text>
</comment>
<dbReference type="PANTHER" id="PTHR46300:SF7">
    <property type="entry name" value="P450, PUTATIVE (EUROFUNG)-RELATED"/>
    <property type="match status" value="1"/>
</dbReference>
<evidence type="ECO:0000256" key="7">
    <source>
        <dbReference type="ARBA" id="ARBA00023004"/>
    </source>
</evidence>
<dbReference type="Pfam" id="PF00067">
    <property type="entry name" value="p450"/>
    <property type="match status" value="1"/>
</dbReference>
<dbReference type="InterPro" id="IPR002401">
    <property type="entry name" value="Cyt_P450_E_grp-I"/>
</dbReference>
<dbReference type="GO" id="GO:0005506">
    <property type="term" value="F:iron ion binding"/>
    <property type="evidence" value="ECO:0007669"/>
    <property type="project" value="InterPro"/>
</dbReference>
<evidence type="ECO:0008006" key="13">
    <source>
        <dbReference type="Google" id="ProtNLM"/>
    </source>
</evidence>
<protein>
    <recommendedName>
        <fullName evidence="13">Cytochrome P450</fullName>
    </recommendedName>
</protein>
<evidence type="ECO:0000256" key="3">
    <source>
        <dbReference type="ARBA" id="ARBA00010617"/>
    </source>
</evidence>
<dbReference type="CDD" id="cd11065">
    <property type="entry name" value="CYP64-like"/>
    <property type="match status" value="1"/>
</dbReference>
<accession>A0A0C9U1W5</accession>
<feature type="binding site" description="axial binding residue" evidence="9">
    <location>
        <position position="444"/>
    </location>
    <ligand>
        <name>heme</name>
        <dbReference type="ChEBI" id="CHEBI:30413"/>
    </ligand>
    <ligandPart>
        <name>Fe</name>
        <dbReference type="ChEBI" id="CHEBI:18248"/>
    </ligandPart>
</feature>
<keyword evidence="4 9" id="KW-0349">Heme</keyword>
<dbReference type="InterPro" id="IPR001128">
    <property type="entry name" value="Cyt_P450"/>
</dbReference>
<dbReference type="PRINTS" id="PR00463">
    <property type="entry name" value="EP450I"/>
</dbReference>
<evidence type="ECO:0000256" key="10">
    <source>
        <dbReference type="RuleBase" id="RU000461"/>
    </source>
</evidence>
<keyword evidence="5 9" id="KW-0479">Metal-binding</keyword>
<dbReference type="HOGENOM" id="CLU_001570_2_3_1"/>
<dbReference type="PANTHER" id="PTHR46300">
    <property type="entry name" value="P450, PUTATIVE (EUROFUNG)-RELATED-RELATED"/>
    <property type="match status" value="1"/>
</dbReference>
<reference evidence="11 12" key="1">
    <citation type="submission" date="2014-06" db="EMBL/GenBank/DDBJ databases">
        <title>Evolutionary Origins and Diversification of the Mycorrhizal Mutualists.</title>
        <authorList>
            <consortium name="DOE Joint Genome Institute"/>
            <consortium name="Mycorrhizal Genomics Consortium"/>
            <person name="Kohler A."/>
            <person name="Kuo A."/>
            <person name="Nagy L.G."/>
            <person name="Floudas D."/>
            <person name="Copeland A."/>
            <person name="Barry K.W."/>
            <person name="Cichocki N."/>
            <person name="Veneault-Fourrey C."/>
            <person name="LaButti K."/>
            <person name="Lindquist E.A."/>
            <person name="Lipzen A."/>
            <person name="Lundell T."/>
            <person name="Morin E."/>
            <person name="Murat C."/>
            <person name="Riley R."/>
            <person name="Ohm R."/>
            <person name="Sun H."/>
            <person name="Tunlid A."/>
            <person name="Henrissat B."/>
            <person name="Grigoriev I.V."/>
            <person name="Hibbett D.S."/>
            <person name="Martin F."/>
        </authorList>
    </citation>
    <scope>NUCLEOTIDE SEQUENCE [LARGE SCALE GENOMIC DNA]</scope>
    <source>
        <strain evidence="11 12">SS14</strain>
    </source>
</reference>
<dbReference type="GO" id="GO:0004497">
    <property type="term" value="F:monooxygenase activity"/>
    <property type="evidence" value="ECO:0007669"/>
    <property type="project" value="UniProtKB-KW"/>
</dbReference>
<dbReference type="GO" id="GO:0020037">
    <property type="term" value="F:heme binding"/>
    <property type="evidence" value="ECO:0007669"/>
    <property type="project" value="InterPro"/>
</dbReference>
<keyword evidence="6 10" id="KW-0560">Oxidoreductase</keyword>
<evidence type="ECO:0000256" key="2">
    <source>
        <dbReference type="ARBA" id="ARBA00005179"/>
    </source>
</evidence>
<dbReference type="EMBL" id="KN837315">
    <property type="protein sequence ID" value="KIJ28079.1"/>
    <property type="molecule type" value="Genomic_DNA"/>
</dbReference>
<dbReference type="InterPro" id="IPR036396">
    <property type="entry name" value="Cyt_P450_sf"/>
</dbReference>
<evidence type="ECO:0000256" key="8">
    <source>
        <dbReference type="ARBA" id="ARBA00023033"/>
    </source>
</evidence>
<keyword evidence="8 10" id="KW-0503">Monooxygenase</keyword>
<evidence type="ECO:0000256" key="9">
    <source>
        <dbReference type="PIRSR" id="PIRSR602401-1"/>
    </source>
</evidence>
<evidence type="ECO:0000313" key="11">
    <source>
        <dbReference type="EMBL" id="KIJ28079.1"/>
    </source>
</evidence>
<keyword evidence="7 9" id="KW-0408">Iron</keyword>
<evidence type="ECO:0000256" key="1">
    <source>
        <dbReference type="ARBA" id="ARBA00001971"/>
    </source>
</evidence>
<comment type="cofactor">
    <cofactor evidence="1 9">
        <name>heme</name>
        <dbReference type="ChEBI" id="CHEBI:30413"/>
    </cofactor>
</comment>
<dbReference type="Gene3D" id="1.10.630.10">
    <property type="entry name" value="Cytochrome P450"/>
    <property type="match status" value="1"/>
</dbReference>
<evidence type="ECO:0000256" key="4">
    <source>
        <dbReference type="ARBA" id="ARBA00022617"/>
    </source>
</evidence>
<evidence type="ECO:0000256" key="6">
    <source>
        <dbReference type="ARBA" id="ARBA00023002"/>
    </source>
</evidence>
<evidence type="ECO:0000313" key="12">
    <source>
        <dbReference type="Proteomes" id="UP000054279"/>
    </source>
</evidence>
<dbReference type="PROSITE" id="PS00086">
    <property type="entry name" value="CYTOCHROME_P450"/>
    <property type="match status" value="1"/>
</dbReference>
<sequence length="520" mass="59041">MTNFSYLSVALAFLFILYGSLKKIGTFKWARPPLPPGPKPRLLIGNYLDRPKNQEWLTLDEWFRVYGDLVYYRIFGQGVLVLGSMKRCQDLLDKRSRVYSSRPRQLMLNELCGWEYALVTLGYGNPWRKRRQAFNQYFNKSVTPKYRPVQLKGARGLLHRLVDHPDINLTHNVRRTIAEIILGVIYGYKVAAVNDPFIEITEQANEAVLECAKPGKFLVEVIPILKNIPYWFPGARFKRLAKKWKSAAIDMVEKPFEWTKDEMAKGRAKDSIVASMVMEVEKKSEKEREGLEQVFKDTAGIASAAGTDTTVSLVMVFLLAMTMYPDVQRKAQKELDSVLGAHRLPDFGDRDSLPYVKAIVKETMRWQNVVPLNPPHMTTEEDIYEGYYIPKGTLVIASIWSILHNPAIYPDPLEFKPERFIEGKFDGAMLDPYLAVFGYGRRICPGRDFGDDSAFIIIASILATLDISPPPDETGRAKVPTCEMQSGIVSSPEPFECCFKPRSSVAAQLIHDAISHSNLE</sequence>
<dbReference type="InterPro" id="IPR017972">
    <property type="entry name" value="Cyt_P450_CS"/>
</dbReference>
<proteinExistence type="inferred from homology"/>